<feature type="domain" description="GAF" evidence="1">
    <location>
        <begin position="162"/>
        <end position="326"/>
    </location>
</feature>
<dbReference type="InterPro" id="IPR012349">
    <property type="entry name" value="Split_barrel_FMN-bd"/>
</dbReference>
<dbReference type="InterPro" id="IPR003018">
    <property type="entry name" value="GAF"/>
</dbReference>
<evidence type="ECO:0000313" key="3">
    <source>
        <dbReference type="Proteomes" id="UP001058461"/>
    </source>
</evidence>
<dbReference type="PANTHER" id="PTHR40660">
    <property type="entry name" value="5'-PHOSPHATE OXIDASE PUTATIVE DOMAIN-CONTAINING PROTEIN-RELATED"/>
    <property type="match status" value="1"/>
</dbReference>
<dbReference type="Pfam" id="PF01243">
    <property type="entry name" value="PNPOx_N"/>
    <property type="match status" value="1"/>
</dbReference>
<dbReference type="SUPFAM" id="SSF50475">
    <property type="entry name" value="FMN-binding split barrel"/>
    <property type="match status" value="1"/>
</dbReference>
<gene>
    <name evidence="2" type="ORF">KDW95_04630</name>
</gene>
<sequence length="459" mass="50693">MNTFLSIDALRNCLEGVIPASVATCSRDRTPNVTYVSQVMYVDQHHIALSFQFFNKTRENILANPLATVLMVDPETAARYRLKVRYLRTETEGPLFERMKAKLAGIASHEGLVGVFRLRGTDVYRILDIEAVPGAELPRQLPGRAILPALRQCSDRLQECASLDGLFDSLLDTLDRQLGLEHSMLLMADNPGAKLYVVASRGYPASGIGAEIPFGVGVIGIAAREQVPIRIMYAAAEYAYTRAVREQAVAEGLVAALEQVISLPGLVEPASQMAIPLLGIRGLVGAIYTESQQECRFSYDLEDALVTLCAQAGLAIELLQLSDEAGNSHAESPEHPCLTDNATDAAVPLRIEYHDRDHSVFIDGDYLIKGVAGAVLWRILNDYTERGRIDFSNRELRLDTRLGLPEISDNLEARLILLTRRLAERSPCLRIEKTGRGRFRLVLQRPLILIPMNHQNPAA</sequence>
<dbReference type="Gene3D" id="2.30.110.10">
    <property type="entry name" value="Electron Transport, Fmn-binding Protein, Chain A"/>
    <property type="match status" value="1"/>
</dbReference>
<dbReference type="SUPFAM" id="SSF55781">
    <property type="entry name" value="GAF domain-like"/>
    <property type="match status" value="1"/>
</dbReference>
<evidence type="ECO:0000259" key="1">
    <source>
        <dbReference type="SMART" id="SM00065"/>
    </source>
</evidence>
<dbReference type="Gene3D" id="3.30.450.40">
    <property type="match status" value="1"/>
</dbReference>
<dbReference type="Pfam" id="PF13185">
    <property type="entry name" value="GAF_2"/>
    <property type="match status" value="1"/>
</dbReference>
<protein>
    <submittedName>
        <fullName evidence="2">GAF domain-containing protein</fullName>
    </submittedName>
</protein>
<keyword evidence="3" id="KW-1185">Reference proteome</keyword>
<reference evidence="2" key="1">
    <citation type="submission" date="2021-04" db="EMBL/GenBank/DDBJ databases">
        <title>Oceanospirillales bacteria with DddD are important DMSP degraders in coastal seawater.</title>
        <authorList>
            <person name="Liu J."/>
        </authorList>
    </citation>
    <scope>NUCLEOTIDE SEQUENCE</scope>
    <source>
        <strain evidence="2">D13-1</strain>
    </source>
</reference>
<dbReference type="Proteomes" id="UP001058461">
    <property type="component" value="Chromosome"/>
</dbReference>
<dbReference type="SMART" id="SM00065">
    <property type="entry name" value="GAF"/>
    <property type="match status" value="1"/>
</dbReference>
<dbReference type="InterPro" id="IPR011576">
    <property type="entry name" value="Pyridox_Oxase_N"/>
</dbReference>
<proteinExistence type="predicted"/>
<accession>A0ABY5HP56</accession>
<dbReference type="InterPro" id="IPR029016">
    <property type="entry name" value="GAF-like_dom_sf"/>
</dbReference>
<evidence type="ECO:0000313" key="2">
    <source>
        <dbReference type="EMBL" id="UTW12965.1"/>
    </source>
</evidence>
<dbReference type="PANTHER" id="PTHR40660:SF1">
    <property type="entry name" value="5'-PHOSPHATE OXIDASE PUTATIVE DOMAIN-CONTAINING PROTEIN-RELATED"/>
    <property type="match status" value="1"/>
</dbReference>
<dbReference type="RefSeq" id="WP_255855113.1">
    <property type="nucleotide sequence ID" value="NZ_CP073347.1"/>
</dbReference>
<organism evidence="2 3">
    <name type="scientific">Marinobacterium rhizophilum</name>
    <dbReference type="NCBI Taxonomy" id="420402"/>
    <lineage>
        <taxon>Bacteria</taxon>
        <taxon>Pseudomonadati</taxon>
        <taxon>Pseudomonadota</taxon>
        <taxon>Gammaproteobacteria</taxon>
        <taxon>Oceanospirillales</taxon>
        <taxon>Oceanospirillaceae</taxon>
        <taxon>Marinobacterium</taxon>
    </lineage>
</organism>
<name>A0ABY5HP56_9GAMM</name>
<dbReference type="EMBL" id="CP073347">
    <property type="protein sequence ID" value="UTW12965.1"/>
    <property type="molecule type" value="Genomic_DNA"/>
</dbReference>